<organism evidence="2 3">
    <name type="scientific">candidate division MSBL1 archaeon SCGC-AAA261O19</name>
    <dbReference type="NCBI Taxonomy" id="1698277"/>
    <lineage>
        <taxon>Archaea</taxon>
        <taxon>Methanobacteriati</taxon>
        <taxon>Methanobacteriota</taxon>
        <taxon>candidate division MSBL1</taxon>
    </lineage>
</organism>
<evidence type="ECO:0000313" key="2">
    <source>
        <dbReference type="EMBL" id="KXB05139.1"/>
    </source>
</evidence>
<dbReference type="SUPFAM" id="SSF46785">
    <property type="entry name" value="Winged helix' DNA-binding domain"/>
    <property type="match status" value="1"/>
</dbReference>
<evidence type="ECO:0000259" key="1">
    <source>
        <dbReference type="Pfam" id="PF01978"/>
    </source>
</evidence>
<dbReference type="Pfam" id="PF01978">
    <property type="entry name" value="TrmB"/>
    <property type="match status" value="1"/>
</dbReference>
<dbReference type="AlphaFoldDB" id="A0A133VFC0"/>
<dbReference type="Gene3D" id="1.10.10.10">
    <property type="entry name" value="Winged helix-like DNA-binding domain superfamily/Winged helix DNA-binding domain"/>
    <property type="match status" value="1"/>
</dbReference>
<keyword evidence="3" id="KW-1185">Reference proteome</keyword>
<sequence>MATVGEEQIRLLKELGLKEYPAKTLAHLIELGESKAPELSSASGVPKARIYGVLDDLADRGLVEVKPGRPAKYRPKSPNEIIERIIHNKKARMDKEIERIEDLRGDFEPVFQPIYESAVKKTREPLLKTVSVGEPAEEETRLMYEEAEKEIDIVSRAMEWLPEVKESLEEALKREIQVRVLLLAPDQLEDEEDKTLQEATRKTLEEELSGVKVRFSKFILPLRGSIIDPSYDYSSGKAIFLVEERGVPFTLRDAAITENPSLVAGMKRYFDLIWEHESLGIKEID</sequence>
<feature type="domain" description="Transcription regulator TrmB N-terminal" evidence="1">
    <location>
        <begin position="12"/>
        <end position="78"/>
    </location>
</feature>
<name>A0A133VFC0_9EURY</name>
<dbReference type="PANTHER" id="PTHR34293">
    <property type="entry name" value="HTH-TYPE TRANSCRIPTIONAL REGULATOR TRMBL2"/>
    <property type="match status" value="1"/>
</dbReference>
<evidence type="ECO:0000313" key="3">
    <source>
        <dbReference type="Proteomes" id="UP000070076"/>
    </source>
</evidence>
<dbReference type="InterPro" id="IPR036388">
    <property type="entry name" value="WH-like_DNA-bd_sf"/>
</dbReference>
<protein>
    <recommendedName>
        <fullName evidence="1">Transcription regulator TrmB N-terminal domain-containing protein</fullName>
    </recommendedName>
</protein>
<dbReference type="InterPro" id="IPR051797">
    <property type="entry name" value="TrmB-like"/>
</dbReference>
<comment type="caution">
    <text evidence="2">The sequence shown here is derived from an EMBL/GenBank/DDBJ whole genome shotgun (WGS) entry which is preliminary data.</text>
</comment>
<accession>A0A133VFC0</accession>
<dbReference type="InterPro" id="IPR036390">
    <property type="entry name" value="WH_DNA-bd_sf"/>
</dbReference>
<proteinExistence type="predicted"/>
<dbReference type="InterPro" id="IPR002831">
    <property type="entry name" value="Tscrpt_reg_TrmB_N"/>
</dbReference>
<dbReference type="Gene3D" id="3.30.870.10">
    <property type="entry name" value="Endonuclease Chain A"/>
    <property type="match status" value="1"/>
</dbReference>
<dbReference type="PANTHER" id="PTHR34293:SF1">
    <property type="entry name" value="HTH-TYPE TRANSCRIPTIONAL REGULATOR TRMBL2"/>
    <property type="match status" value="1"/>
</dbReference>
<dbReference type="Proteomes" id="UP000070076">
    <property type="component" value="Unassembled WGS sequence"/>
</dbReference>
<dbReference type="EMBL" id="LHYB01000001">
    <property type="protein sequence ID" value="KXB05139.1"/>
    <property type="molecule type" value="Genomic_DNA"/>
</dbReference>
<reference evidence="2 3" key="1">
    <citation type="journal article" date="2016" name="Sci. Rep.">
        <title>Metabolic traits of an uncultured archaeal lineage -MSBL1- from brine pools of the Red Sea.</title>
        <authorList>
            <person name="Mwirichia R."/>
            <person name="Alam I."/>
            <person name="Rashid M."/>
            <person name="Vinu M."/>
            <person name="Ba-Alawi W."/>
            <person name="Anthony Kamau A."/>
            <person name="Kamanda Ngugi D."/>
            <person name="Goker M."/>
            <person name="Klenk H.P."/>
            <person name="Bajic V."/>
            <person name="Stingl U."/>
        </authorList>
    </citation>
    <scope>NUCLEOTIDE SEQUENCE [LARGE SCALE GENOMIC DNA]</scope>
    <source>
        <strain evidence="2">SCGC-AAA261O19</strain>
    </source>
</reference>
<gene>
    <name evidence="2" type="ORF">AKJ48_00280</name>
</gene>